<comment type="caution">
    <text evidence="1">The sequence shown here is derived from an EMBL/GenBank/DDBJ whole genome shotgun (WGS) entry which is preliminary data.</text>
</comment>
<accession>A0A0F9MCN6</accession>
<organism evidence="1">
    <name type="scientific">marine sediment metagenome</name>
    <dbReference type="NCBI Taxonomy" id="412755"/>
    <lineage>
        <taxon>unclassified sequences</taxon>
        <taxon>metagenomes</taxon>
        <taxon>ecological metagenomes</taxon>
    </lineage>
</organism>
<gene>
    <name evidence="1" type="ORF">LCGC14_1106630</name>
</gene>
<protein>
    <submittedName>
        <fullName evidence="1">Uncharacterized protein</fullName>
    </submittedName>
</protein>
<dbReference type="EMBL" id="LAZR01005022">
    <property type="protein sequence ID" value="KKN03549.1"/>
    <property type="molecule type" value="Genomic_DNA"/>
</dbReference>
<reference evidence="1" key="1">
    <citation type="journal article" date="2015" name="Nature">
        <title>Complex archaea that bridge the gap between prokaryotes and eukaryotes.</title>
        <authorList>
            <person name="Spang A."/>
            <person name="Saw J.H."/>
            <person name="Jorgensen S.L."/>
            <person name="Zaremba-Niedzwiedzka K."/>
            <person name="Martijn J."/>
            <person name="Lind A.E."/>
            <person name="van Eijk R."/>
            <person name="Schleper C."/>
            <person name="Guy L."/>
            <person name="Ettema T.J."/>
        </authorList>
    </citation>
    <scope>NUCLEOTIDE SEQUENCE</scope>
</reference>
<name>A0A0F9MCN6_9ZZZZ</name>
<dbReference type="AlphaFoldDB" id="A0A0F9MCN6"/>
<sequence>MRLFFRIESVFKIFQLLIIVLKWSKGVIKDDKIMICDVFDLGSKLATALNVSTSFHRSDFEEFLSELSEENLISRRDFKL</sequence>
<proteinExistence type="predicted"/>
<evidence type="ECO:0000313" key="1">
    <source>
        <dbReference type="EMBL" id="KKN03549.1"/>
    </source>
</evidence>